<dbReference type="PROSITE" id="PS51352">
    <property type="entry name" value="THIOREDOXIN_2"/>
    <property type="match status" value="1"/>
</dbReference>
<evidence type="ECO:0000256" key="4">
    <source>
        <dbReference type="ARBA" id="ARBA00023284"/>
    </source>
</evidence>
<accession>A0A845UYI4</accession>
<dbReference type="AlphaFoldDB" id="A0A845UYI4"/>
<protein>
    <submittedName>
        <fullName evidence="7">TlpA family protein disulfide reductase</fullName>
    </submittedName>
</protein>
<keyword evidence="5" id="KW-0732">Signal</keyword>
<dbReference type="PANTHER" id="PTHR42852">
    <property type="entry name" value="THIOL:DISULFIDE INTERCHANGE PROTEIN DSBE"/>
    <property type="match status" value="1"/>
</dbReference>
<keyword evidence="4" id="KW-0676">Redox-active center</keyword>
<dbReference type="Proteomes" id="UP000484885">
    <property type="component" value="Unassembled WGS sequence"/>
</dbReference>
<feature type="signal peptide" evidence="5">
    <location>
        <begin position="1"/>
        <end position="21"/>
    </location>
</feature>
<dbReference type="InterPro" id="IPR017937">
    <property type="entry name" value="Thioredoxin_CS"/>
</dbReference>
<comment type="subcellular location">
    <subcellularLocation>
        <location evidence="1">Cell envelope</location>
    </subcellularLocation>
</comment>
<dbReference type="InterPro" id="IPR000866">
    <property type="entry name" value="AhpC/TSA"/>
</dbReference>
<dbReference type="CDD" id="cd02966">
    <property type="entry name" value="TlpA_like_family"/>
    <property type="match status" value="1"/>
</dbReference>
<dbReference type="GO" id="GO:0017004">
    <property type="term" value="P:cytochrome complex assembly"/>
    <property type="evidence" value="ECO:0007669"/>
    <property type="project" value="UniProtKB-KW"/>
</dbReference>
<reference evidence="7 8" key="1">
    <citation type="submission" date="2020-02" db="EMBL/GenBank/DDBJ databases">
        <authorList>
            <person name="Zhang X.-Y."/>
        </authorList>
    </citation>
    <scope>NUCLEOTIDE SEQUENCE [LARGE SCALE GENOMIC DNA]</scope>
    <source>
        <strain evidence="7 8">C33</strain>
    </source>
</reference>
<organism evidence="7 8">
    <name type="scientific">Wenzhouxiangella limi</name>
    <dbReference type="NCBI Taxonomy" id="2707351"/>
    <lineage>
        <taxon>Bacteria</taxon>
        <taxon>Pseudomonadati</taxon>
        <taxon>Pseudomonadota</taxon>
        <taxon>Gammaproteobacteria</taxon>
        <taxon>Chromatiales</taxon>
        <taxon>Wenzhouxiangellaceae</taxon>
        <taxon>Wenzhouxiangella</taxon>
    </lineage>
</organism>
<dbReference type="RefSeq" id="WP_164210343.1">
    <property type="nucleotide sequence ID" value="NZ_JAAGSC010000034.1"/>
</dbReference>
<dbReference type="InterPro" id="IPR036249">
    <property type="entry name" value="Thioredoxin-like_sf"/>
</dbReference>
<feature type="domain" description="Thioredoxin" evidence="6">
    <location>
        <begin position="18"/>
        <end position="156"/>
    </location>
</feature>
<dbReference type="GO" id="GO:0015036">
    <property type="term" value="F:disulfide oxidoreductase activity"/>
    <property type="evidence" value="ECO:0007669"/>
    <property type="project" value="UniProtKB-ARBA"/>
</dbReference>
<dbReference type="EMBL" id="JAAGSC010000034">
    <property type="protein sequence ID" value="NDY94930.1"/>
    <property type="molecule type" value="Genomic_DNA"/>
</dbReference>
<dbReference type="InterPro" id="IPR013766">
    <property type="entry name" value="Thioredoxin_domain"/>
</dbReference>
<keyword evidence="2" id="KW-0201">Cytochrome c-type biogenesis</keyword>
<gene>
    <name evidence="7" type="ORF">G3I74_04220</name>
</gene>
<evidence type="ECO:0000259" key="6">
    <source>
        <dbReference type="PROSITE" id="PS51352"/>
    </source>
</evidence>
<dbReference type="InterPro" id="IPR050553">
    <property type="entry name" value="Thioredoxin_ResA/DsbE_sf"/>
</dbReference>
<name>A0A845UYI4_9GAMM</name>
<evidence type="ECO:0000313" key="8">
    <source>
        <dbReference type="Proteomes" id="UP000484885"/>
    </source>
</evidence>
<evidence type="ECO:0000256" key="3">
    <source>
        <dbReference type="ARBA" id="ARBA00023157"/>
    </source>
</evidence>
<dbReference type="SUPFAM" id="SSF52833">
    <property type="entry name" value="Thioredoxin-like"/>
    <property type="match status" value="1"/>
</dbReference>
<sequence length="156" mass="17345">MKTLLMSLLMLMAVMVVPAQADEPIEVELPSLAGEVVRLSDYRGEWVVLNYWATWCAPCRKEIPDLSQLHDAHDDITVLGLAFEDTEPEDFVEFLEKYPASYPILLVDTFNPPESLGAPRALPTTYLVNGAGRIVNTWLGPVTSTMIVDWIADHGS</sequence>
<dbReference type="GO" id="GO:0016209">
    <property type="term" value="F:antioxidant activity"/>
    <property type="evidence" value="ECO:0007669"/>
    <property type="project" value="InterPro"/>
</dbReference>
<evidence type="ECO:0000313" key="7">
    <source>
        <dbReference type="EMBL" id="NDY94930.1"/>
    </source>
</evidence>
<feature type="chain" id="PRO_5032461892" evidence="5">
    <location>
        <begin position="22"/>
        <end position="156"/>
    </location>
</feature>
<keyword evidence="3" id="KW-1015">Disulfide bond</keyword>
<proteinExistence type="predicted"/>
<dbReference type="PROSITE" id="PS00194">
    <property type="entry name" value="THIOREDOXIN_1"/>
    <property type="match status" value="1"/>
</dbReference>
<evidence type="ECO:0000256" key="5">
    <source>
        <dbReference type="SAM" id="SignalP"/>
    </source>
</evidence>
<keyword evidence="8" id="KW-1185">Reference proteome</keyword>
<dbReference type="GO" id="GO:0030313">
    <property type="term" value="C:cell envelope"/>
    <property type="evidence" value="ECO:0007669"/>
    <property type="project" value="UniProtKB-SubCell"/>
</dbReference>
<evidence type="ECO:0000256" key="2">
    <source>
        <dbReference type="ARBA" id="ARBA00022748"/>
    </source>
</evidence>
<dbReference type="PANTHER" id="PTHR42852:SF6">
    <property type="entry name" value="THIOL:DISULFIDE INTERCHANGE PROTEIN DSBE"/>
    <property type="match status" value="1"/>
</dbReference>
<evidence type="ECO:0000256" key="1">
    <source>
        <dbReference type="ARBA" id="ARBA00004196"/>
    </source>
</evidence>
<dbReference type="Gene3D" id="3.40.30.10">
    <property type="entry name" value="Glutaredoxin"/>
    <property type="match status" value="1"/>
</dbReference>
<dbReference type="Pfam" id="PF00578">
    <property type="entry name" value="AhpC-TSA"/>
    <property type="match status" value="1"/>
</dbReference>
<comment type="caution">
    <text evidence="7">The sequence shown here is derived from an EMBL/GenBank/DDBJ whole genome shotgun (WGS) entry which is preliminary data.</text>
</comment>